<evidence type="ECO:0000313" key="3">
    <source>
        <dbReference type="EMBL" id="KAB4456031.1"/>
    </source>
</evidence>
<evidence type="ECO:0000313" key="4">
    <source>
        <dbReference type="EMBL" id="MBS5411497.1"/>
    </source>
</evidence>
<evidence type="ECO:0000259" key="1">
    <source>
        <dbReference type="Pfam" id="PF01408"/>
    </source>
</evidence>
<dbReference type="SUPFAM" id="SSF55347">
    <property type="entry name" value="Glyceraldehyde-3-phosphate dehydrogenase-like, C-terminal domain"/>
    <property type="match status" value="1"/>
</dbReference>
<dbReference type="PANTHER" id="PTHR43818">
    <property type="entry name" value="BCDNA.GH03377"/>
    <property type="match status" value="1"/>
</dbReference>
<dbReference type="NCBIfam" id="TIGR01409">
    <property type="entry name" value="TAT_signal_seq"/>
    <property type="match status" value="1"/>
</dbReference>
<evidence type="ECO:0000259" key="2">
    <source>
        <dbReference type="Pfam" id="PF19051"/>
    </source>
</evidence>
<accession>A0A173SMA0</accession>
<dbReference type="InterPro" id="IPR043906">
    <property type="entry name" value="Gfo/Idh/MocA_OxRdtase_bact_C"/>
</dbReference>
<evidence type="ECO:0000313" key="6">
    <source>
        <dbReference type="Proteomes" id="UP000782901"/>
    </source>
</evidence>
<feature type="domain" description="Gfo/Idh/MocA-like oxidoreductase bacterial type C-terminal" evidence="2">
    <location>
        <begin position="208"/>
        <end position="273"/>
    </location>
</feature>
<dbReference type="SUPFAM" id="SSF51735">
    <property type="entry name" value="NAD(P)-binding Rossmann-fold domains"/>
    <property type="match status" value="1"/>
</dbReference>
<dbReference type="InterPro" id="IPR000683">
    <property type="entry name" value="Gfo/Idh/MocA-like_OxRdtase_N"/>
</dbReference>
<reference evidence="4" key="2">
    <citation type="submission" date="2021-02" db="EMBL/GenBank/DDBJ databases">
        <title>Infant gut strain persistence is associated with maternal origin, phylogeny, and functional potential including surface adhesion and iron acquisition.</title>
        <authorList>
            <person name="Lou Y.C."/>
        </authorList>
    </citation>
    <scope>NUCLEOTIDE SEQUENCE</scope>
    <source>
        <strain evidence="4">L3_082_243G1_dasL3_082_243G1_maxbin2.maxbin.015s ta_sub</strain>
    </source>
</reference>
<dbReference type="Gene3D" id="3.30.360.10">
    <property type="entry name" value="Dihydrodipicolinate Reductase, domain 2"/>
    <property type="match status" value="1"/>
</dbReference>
<dbReference type="InterPro" id="IPR006311">
    <property type="entry name" value="TAT_signal"/>
</dbReference>
<sequence length="447" mass="50028">MTTRRDFIKKTVAGTAALSLGSIIPGFGSNSYQEILGANEKIRIGVIGVNSRGNALAQGFAKMKGCEVTYLCDVDSRALERCQADIHKISGRTPKGEKDIRKMLESDDFEAVVIATPDHWHAKAAIMAMQAGKHVYLEKPTSHNPAENEMLVRATLKYNRIVQVGNQRRSWPNVIKAIEEIKSGTIGKVRYAKSWYVNNRPSIGTGKVVPVPDYLDWDLWQGPAPRVPNFKDNYIHYNWHWFWNWGTGEALNNGTHFVDILRWGLGVDYPTKVDSVGGRYRFQDDWQTPDTQLITFQFGDEASCSWEGRSCNSTPVDGYGVGTAFYGETGTLFISGGNEYKITDLQGKVIKDVKSNLKFETGNLLNPSEKLDAYHFENWFDAIRKGGKLNSGIVDACISTQLVQLGNIAQRVGHSLDIDPGSGRILNDLEANKLWGREYEKGWEIRV</sequence>
<dbReference type="GO" id="GO:0000166">
    <property type="term" value="F:nucleotide binding"/>
    <property type="evidence" value="ECO:0007669"/>
    <property type="project" value="InterPro"/>
</dbReference>
<dbReference type="RefSeq" id="WP_055229075.1">
    <property type="nucleotide sequence ID" value="NZ_CAXUFE010000007.1"/>
</dbReference>
<dbReference type="InterPro" id="IPR019546">
    <property type="entry name" value="TAT_signal_bac_arc"/>
</dbReference>
<dbReference type="EMBL" id="JAGZEE010000016">
    <property type="protein sequence ID" value="MBS5411497.1"/>
    <property type="molecule type" value="Genomic_DNA"/>
</dbReference>
<protein>
    <submittedName>
        <fullName evidence="4">Gfo/Idh/MocA family oxidoreductase</fullName>
    </submittedName>
</protein>
<dbReference type="Pfam" id="PF01408">
    <property type="entry name" value="GFO_IDH_MocA"/>
    <property type="match status" value="1"/>
</dbReference>
<dbReference type="Proteomes" id="UP000782901">
    <property type="component" value="Unassembled WGS sequence"/>
</dbReference>
<proteinExistence type="predicted"/>
<gene>
    <name evidence="3" type="ORF">GAN75_11980</name>
    <name evidence="4" type="ORF">KHY35_12445</name>
</gene>
<dbReference type="Gene3D" id="3.40.50.720">
    <property type="entry name" value="NAD(P)-binding Rossmann-like Domain"/>
    <property type="match status" value="1"/>
</dbReference>
<dbReference type="InterPro" id="IPR036291">
    <property type="entry name" value="NAD(P)-bd_dom_sf"/>
</dbReference>
<organism evidence="4 6">
    <name type="scientific">Bacteroides thetaiotaomicron</name>
    <dbReference type="NCBI Taxonomy" id="818"/>
    <lineage>
        <taxon>Bacteria</taxon>
        <taxon>Pseudomonadati</taxon>
        <taxon>Bacteroidota</taxon>
        <taxon>Bacteroidia</taxon>
        <taxon>Bacteroidales</taxon>
        <taxon>Bacteroidaceae</taxon>
        <taxon>Bacteroides</taxon>
    </lineage>
</organism>
<dbReference type="Proteomes" id="UP000436825">
    <property type="component" value="Unassembled WGS sequence"/>
</dbReference>
<dbReference type="EMBL" id="WCRW01000007">
    <property type="protein sequence ID" value="KAB4456031.1"/>
    <property type="molecule type" value="Genomic_DNA"/>
</dbReference>
<feature type="domain" description="Gfo/Idh/MocA-like oxidoreductase N-terminal" evidence="1">
    <location>
        <begin position="42"/>
        <end position="165"/>
    </location>
</feature>
<name>A0A173SMA0_BACT4</name>
<dbReference type="PROSITE" id="PS51318">
    <property type="entry name" value="TAT"/>
    <property type="match status" value="1"/>
</dbReference>
<dbReference type="Pfam" id="PF19051">
    <property type="entry name" value="GFO_IDH_MocA_C2"/>
    <property type="match status" value="1"/>
</dbReference>
<dbReference type="PANTHER" id="PTHR43818:SF5">
    <property type="entry name" value="OXIDOREDUCTASE FAMILY PROTEIN"/>
    <property type="match status" value="1"/>
</dbReference>
<dbReference type="AlphaFoldDB" id="A0A173SMA0"/>
<dbReference type="InterPro" id="IPR050463">
    <property type="entry name" value="Gfo/Idh/MocA_oxidrdct_glycsds"/>
</dbReference>
<evidence type="ECO:0000313" key="5">
    <source>
        <dbReference type="Proteomes" id="UP000436825"/>
    </source>
</evidence>
<reference evidence="3 5" key="1">
    <citation type="journal article" date="2019" name="Nat. Med.">
        <title>A library of human gut bacterial isolates paired with longitudinal multiomics data enables mechanistic microbiome research.</title>
        <authorList>
            <person name="Poyet M."/>
            <person name="Groussin M."/>
            <person name="Gibbons S.M."/>
            <person name="Avila-Pacheco J."/>
            <person name="Jiang X."/>
            <person name="Kearney S.M."/>
            <person name="Perrotta A.R."/>
            <person name="Berdy B."/>
            <person name="Zhao S."/>
            <person name="Lieberman T.D."/>
            <person name="Swanson P.K."/>
            <person name="Smith M."/>
            <person name="Roesemann S."/>
            <person name="Alexander J.E."/>
            <person name="Rich S.A."/>
            <person name="Livny J."/>
            <person name="Vlamakis H."/>
            <person name="Clish C."/>
            <person name="Bullock K."/>
            <person name="Deik A."/>
            <person name="Scott J."/>
            <person name="Pierce K.A."/>
            <person name="Xavier R.J."/>
            <person name="Alm E.J."/>
        </authorList>
    </citation>
    <scope>NUCLEOTIDE SEQUENCE [LARGE SCALE GENOMIC DNA]</scope>
    <source>
        <strain evidence="3 5">BIOML-A160</strain>
    </source>
</reference>
<comment type="caution">
    <text evidence="4">The sequence shown here is derived from an EMBL/GenBank/DDBJ whole genome shotgun (WGS) entry which is preliminary data.</text>
</comment>